<keyword evidence="2" id="KW-1185">Reference proteome</keyword>
<comment type="caution">
    <text evidence="1">The sequence shown here is derived from an EMBL/GenBank/DDBJ whole genome shotgun (WGS) entry which is preliminary data.</text>
</comment>
<dbReference type="Proteomes" id="UP000307140">
    <property type="component" value="Unassembled WGS sequence"/>
</dbReference>
<reference evidence="1 2" key="1">
    <citation type="submission" date="2019-05" db="EMBL/GenBank/DDBJ databases">
        <title>Polaribacter aestuariivivens sp. nov., isolated from a tidal flat.</title>
        <authorList>
            <person name="Yoon J.-H."/>
        </authorList>
    </citation>
    <scope>NUCLEOTIDE SEQUENCE [LARGE SCALE GENOMIC DNA]</scope>
    <source>
        <strain evidence="1 2">DBTF-3</strain>
    </source>
</reference>
<dbReference type="RefSeq" id="WP_138534768.1">
    <property type="nucleotide sequence ID" value="NZ_VANR01000002.1"/>
</dbReference>
<organism evidence="1 2">
    <name type="scientific">Polaribacter aestuariivivens</name>
    <dbReference type="NCBI Taxonomy" id="2304626"/>
    <lineage>
        <taxon>Bacteria</taxon>
        <taxon>Pseudomonadati</taxon>
        <taxon>Bacteroidota</taxon>
        <taxon>Flavobacteriia</taxon>
        <taxon>Flavobacteriales</taxon>
        <taxon>Flavobacteriaceae</taxon>
    </lineage>
</organism>
<dbReference type="OrthoDB" id="9894458at2"/>
<dbReference type="EMBL" id="VANR01000002">
    <property type="protein sequence ID" value="TMM31037.1"/>
    <property type="molecule type" value="Genomic_DNA"/>
</dbReference>
<dbReference type="AlphaFoldDB" id="A0A5S3N7B7"/>
<evidence type="ECO:0000313" key="2">
    <source>
        <dbReference type="Proteomes" id="UP000307140"/>
    </source>
</evidence>
<protein>
    <submittedName>
        <fullName evidence="1">Uncharacterized protein</fullName>
    </submittedName>
</protein>
<sequence>MKFKIIVTILSFTVMVINGQNTSDVLPVNNTNINVEKPDKQIEEPTFKYPKTKREALAGIKVLNRHNAKFYQNKEEITYREALKLVRKKFTNLIIKEDWDKEEIHFTANTLSK</sequence>
<proteinExistence type="predicted"/>
<evidence type="ECO:0000313" key="1">
    <source>
        <dbReference type="EMBL" id="TMM31037.1"/>
    </source>
</evidence>
<name>A0A5S3N7B7_9FLAO</name>
<accession>A0A5S3N7B7</accession>
<gene>
    <name evidence="1" type="ORF">FDT66_03455</name>
</gene>